<evidence type="ECO:0000313" key="7">
    <source>
        <dbReference type="Proteomes" id="UP001162802"/>
    </source>
</evidence>
<evidence type="ECO:0000256" key="4">
    <source>
        <dbReference type="RuleBase" id="RU003476"/>
    </source>
</evidence>
<comment type="caution">
    <text evidence="6">The sequence shown here is derived from an EMBL/GenBank/DDBJ whole genome shotgun (WGS) entry which is preliminary data.</text>
</comment>
<dbReference type="PANTHER" id="PTHR43046">
    <property type="entry name" value="GDP-MANNOSE MANNOSYL HYDROLASE"/>
    <property type="match status" value="1"/>
</dbReference>
<feature type="domain" description="Nudix hydrolase" evidence="5">
    <location>
        <begin position="2"/>
        <end position="143"/>
    </location>
</feature>
<evidence type="ECO:0000256" key="3">
    <source>
        <dbReference type="ARBA" id="ARBA00022842"/>
    </source>
</evidence>
<dbReference type="Proteomes" id="UP001162802">
    <property type="component" value="Unassembled WGS sequence"/>
</dbReference>
<protein>
    <submittedName>
        <fullName evidence="6">NUDIX domain-containing protein</fullName>
    </submittedName>
</protein>
<dbReference type="RefSeq" id="WP_243796739.1">
    <property type="nucleotide sequence ID" value="NZ_JALHAT010000003.1"/>
</dbReference>
<proteinExistence type="inferred from homology"/>
<dbReference type="InterPro" id="IPR000086">
    <property type="entry name" value="NUDIX_hydrolase_dom"/>
</dbReference>
<dbReference type="SUPFAM" id="SSF55811">
    <property type="entry name" value="Nudix"/>
    <property type="match status" value="1"/>
</dbReference>
<dbReference type="PROSITE" id="PS51462">
    <property type="entry name" value="NUDIX"/>
    <property type="match status" value="1"/>
</dbReference>
<evidence type="ECO:0000256" key="1">
    <source>
        <dbReference type="ARBA" id="ARBA00001946"/>
    </source>
</evidence>
<evidence type="ECO:0000256" key="2">
    <source>
        <dbReference type="ARBA" id="ARBA00022801"/>
    </source>
</evidence>
<dbReference type="InterPro" id="IPR020476">
    <property type="entry name" value="Nudix_hydrolase"/>
</dbReference>
<accession>A0ABT0A8N0</accession>
<reference evidence="6" key="1">
    <citation type="submission" date="2022-03" db="EMBL/GenBank/DDBJ databases">
        <title>Identification of a novel bacterium isolated from mangrove sediments.</title>
        <authorList>
            <person name="Pan X."/>
        </authorList>
    </citation>
    <scope>NUCLEOTIDE SEQUENCE</scope>
    <source>
        <strain evidence="6">B2637</strain>
    </source>
</reference>
<comment type="similarity">
    <text evidence="4">Belongs to the Nudix hydrolase family.</text>
</comment>
<evidence type="ECO:0000313" key="6">
    <source>
        <dbReference type="EMBL" id="MCJ1959518.1"/>
    </source>
</evidence>
<evidence type="ECO:0000259" key="5">
    <source>
        <dbReference type="PROSITE" id="PS51462"/>
    </source>
</evidence>
<comment type="cofactor">
    <cofactor evidence="1">
        <name>Mg(2+)</name>
        <dbReference type="ChEBI" id="CHEBI:18420"/>
    </cofactor>
</comment>
<name>A0ABT0A8N0_9SPHN</name>
<dbReference type="PROSITE" id="PS00893">
    <property type="entry name" value="NUDIX_BOX"/>
    <property type="match status" value="1"/>
</dbReference>
<keyword evidence="7" id="KW-1185">Reference proteome</keyword>
<dbReference type="Pfam" id="PF00293">
    <property type="entry name" value="NUDIX"/>
    <property type="match status" value="1"/>
</dbReference>
<dbReference type="InterPro" id="IPR015797">
    <property type="entry name" value="NUDIX_hydrolase-like_dom_sf"/>
</dbReference>
<dbReference type="InterPro" id="IPR020084">
    <property type="entry name" value="NUDIX_hydrolase_CS"/>
</dbReference>
<sequence>MRTRRAARLLVLDAQLRVLLLRFVFREGALRGGDFWATPGGGLEPGEDFAQAALRELFEETGFAITDPGREVARRTVHFVMPTGEPVESEERYFLVRHDGAALSALHRTALEQDAIAGHRWCPRAELERLDEQVWPEDLAAMLVDAGAW</sequence>
<gene>
    <name evidence="6" type="ORF">MTR65_02320</name>
</gene>
<dbReference type="CDD" id="cd04685">
    <property type="entry name" value="NUDIX_Hydrolase"/>
    <property type="match status" value="1"/>
</dbReference>
<dbReference type="PANTHER" id="PTHR43046:SF12">
    <property type="entry name" value="GDP-MANNOSE MANNOSYL HYDROLASE"/>
    <property type="match status" value="1"/>
</dbReference>
<keyword evidence="2 4" id="KW-0378">Hydrolase</keyword>
<dbReference type="EMBL" id="JALHAT010000003">
    <property type="protein sequence ID" value="MCJ1959518.1"/>
    <property type="molecule type" value="Genomic_DNA"/>
</dbReference>
<dbReference type="PRINTS" id="PR00502">
    <property type="entry name" value="NUDIXFAMILY"/>
</dbReference>
<keyword evidence="3" id="KW-0460">Magnesium</keyword>
<organism evidence="6 7">
    <name type="scientific">Novosphingobium mangrovi</name>
    <name type="common">ex Hu et al. 2023</name>
    <dbReference type="NCBI Taxonomy" id="2930094"/>
    <lineage>
        <taxon>Bacteria</taxon>
        <taxon>Pseudomonadati</taxon>
        <taxon>Pseudomonadota</taxon>
        <taxon>Alphaproteobacteria</taxon>
        <taxon>Sphingomonadales</taxon>
        <taxon>Sphingomonadaceae</taxon>
        <taxon>Novosphingobium</taxon>
    </lineage>
</organism>
<dbReference type="Gene3D" id="3.90.79.10">
    <property type="entry name" value="Nucleoside Triphosphate Pyrophosphohydrolase"/>
    <property type="match status" value="1"/>
</dbReference>